<accession>A0A6A6GGZ4</accession>
<reference evidence="2" key="1">
    <citation type="journal article" date="2020" name="Stud. Mycol.">
        <title>101 Dothideomycetes genomes: A test case for predicting lifestyles and emergence of pathogens.</title>
        <authorList>
            <person name="Haridas S."/>
            <person name="Albert R."/>
            <person name="Binder M."/>
            <person name="Bloem J."/>
            <person name="LaButti K."/>
            <person name="Salamov A."/>
            <person name="Andreopoulos B."/>
            <person name="Baker S."/>
            <person name="Barry K."/>
            <person name="Bills G."/>
            <person name="Bluhm B."/>
            <person name="Cannon C."/>
            <person name="Castanera R."/>
            <person name="Culley D."/>
            <person name="Daum C."/>
            <person name="Ezra D."/>
            <person name="Gonzalez J."/>
            <person name="Henrissat B."/>
            <person name="Kuo A."/>
            <person name="Liang C."/>
            <person name="Lipzen A."/>
            <person name="Lutzoni F."/>
            <person name="Magnuson J."/>
            <person name="Mondo S."/>
            <person name="Nolan M."/>
            <person name="Ohm R."/>
            <person name="Pangilinan J."/>
            <person name="Park H.-J."/>
            <person name="Ramirez L."/>
            <person name="Alfaro M."/>
            <person name="Sun H."/>
            <person name="Tritt A."/>
            <person name="Yoshinaga Y."/>
            <person name="Zwiers L.-H."/>
            <person name="Turgeon B."/>
            <person name="Goodwin S."/>
            <person name="Spatafora J."/>
            <person name="Crous P."/>
            <person name="Grigoriev I."/>
        </authorList>
    </citation>
    <scope>NUCLEOTIDE SEQUENCE [LARGE SCALE GENOMIC DNA]</scope>
    <source>
        <strain evidence="2">CECT 20119</strain>
    </source>
</reference>
<evidence type="ECO:0000313" key="2">
    <source>
        <dbReference type="Proteomes" id="UP000799538"/>
    </source>
</evidence>
<gene>
    <name evidence="1" type="ORF">BDZ85DRAFT_259248</name>
</gene>
<dbReference type="EMBL" id="ML992504">
    <property type="protein sequence ID" value="KAF2224889.1"/>
    <property type="molecule type" value="Genomic_DNA"/>
</dbReference>
<keyword evidence="2" id="KW-1185">Reference proteome</keyword>
<evidence type="ECO:0000313" key="1">
    <source>
        <dbReference type="EMBL" id="KAF2224889.1"/>
    </source>
</evidence>
<proteinExistence type="predicted"/>
<name>A0A6A6GGZ4_9PEZI</name>
<dbReference type="AlphaFoldDB" id="A0A6A6GGZ4"/>
<sequence>MAVEHVWVRADDPCLHSPDFAQLWDACLIERQGSVGRARWMVVRRHRVQGL</sequence>
<dbReference type="Proteomes" id="UP000799538">
    <property type="component" value="Unassembled WGS sequence"/>
</dbReference>
<protein>
    <submittedName>
        <fullName evidence="1">Uncharacterized protein</fullName>
    </submittedName>
</protein>
<organism evidence="1 2">
    <name type="scientific">Elsinoe ampelina</name>
    <dbReference type="NCBI Taxonomy" id="302913"/>
    <lineage>
        <taxon>Eukaryota</taxon>
        <taxon>Fungi</taxon>
        <taxon>Dikarya</taxon>
        <taxon>Ascomycota</taxon>
        <taxon>Pezizomycotina</taxon>
        <taxon>Dothideomycetes</taxon>
        <taxon>Dothideomycetidae</taxon>
        <taxon>Myriangiales</taxon>
        <taxon>Elsinoaceae</taxon>
        <taxon>Elsinoe</taxon>
    </lineage>
</organism>